<feature type="domain" description="Core" evidence="7">
    <location>
        <begin position="2"/>
        <end position="97"/>
    </location>
</feature>
<organism evidence="8 9">
    <name type="scientific">Buchnera aphidicola</name>
    <name type="common">Hyadaphis tataricae</name>
    <dbReference type="NCBI Taxonomy" id="1241859"/>
    <lineage>
        <taxon>Bacteria</taxon>
        <taxon>Pseudomonadati</taxon>
        <taxon>Pseudomonadota</taxon>
        <taxon>Gammaproteobacteria</taxon>
        <taxon>Enterobacterales</taxon>
        <taxon>Erwiniaceae</taxon>
        <taxon>Buchnera</taxon>
    </lineage>
</organism>
<evidence type="ECO:0000256" key="3">
    <source>
        <dbReference type="ARBA" id="ARBA00023004"/>
    </source>
</evidence>
<evidence type="ECO:0000259" key="6">
    <source>
        <dbReference type="Pfam" id="PF01106"/>
    </source>
</evidence>
<evidence type="ECO:0000313" key="9">
    <source>
        <dbReference type="Proteomes" id="UP000298773"/>
    </source>
</evidence>
<keyword evidence="2 5" id="KW-0479">Metal-binding</keyword>
<dbReference type="PANTHER" id="PTHR11178">
    <property type="entry name" value="IRON-SULFUR CLUSTER SCAFFOLD PROTEIN NFU-RELATED"/>
    <property type="match status" value="1"/>
</dbReference>
<comment type="function">
    <text evidence="5">Involved in iron-sulfur cluster biogenesis. Binds a 4Fe-4S cluster, can transfer this cluster to apoproteins, and thereby intervenes in the maturation of Fe/S proteins. Could also act as a scaffold/chaperone for damaged Fe/S proteins.</text>
</comment>
<dbReference type="HAMAP" id="MF_01637">
    <property type="entry name" value="Fe_S_biogen_NfuA"/>
    <property type="match status" value="1"/>
</dbReference>
<dbReference type="InterPro" id="IPR001075">
    <property type="entry name" value="NIF_FeS_clus_asmbl_NifU_C"/>
</dbReference>
<comment type="subunit">
    <text evidence="5">Homodimer.</text>
</comment>
<evidence type="ECO:0000256" key="2">
    <source>
        <dbReference type="ARBA" id="ARBA00022723"/>
    </source>
</evidence>
<evidence type="ECO:0000256" key="5">
    <source>
        <dbReference type="HAMAP-Rule" id="MF_01637"/>
    </source>
</evidence>
<dbReference type="EMBL" id="CP034873">
    <property type="protein sequence ID" value="QCI21816.1"/>
    <property type="molecule type" value="Genomic_DNA"/>
</dbReference>
<dbReference type="SUPFAM" id="SSF89360">
    <property type="entry name" value="HesB-like domain"/>
    <property type="match status" value="1"/>
</dbReference>
<feature type="domain" description="NIF system FeS cluster assembly NifU C-terminal" evidence="6">
    <location>
        <begin position="112"/>
        <end position="178"/>
    </location>
</feature>
<keyword evidence="1 5" id="KW-0004">4Fe-4S</keyword>
<dbReference type="GO" id="GO:0051604">
    <property type="term" value="P:protein maturation"/>
    <property type="evidence" value="ECO:0007669"/>
    <property type="project" value="UniProtKB-UniRule"/>
</dbReference>
<dbReference type="AlphaFoldDB" id="A0A4D6XWB1"/>
<proteinExistence type="inferred from homology"/>
<protein>
    <recommendedName>
        <fullName evidence="5">Fe/S biogenesis protein NfuA</fullName>
    </recommendedName>
</protein>
<evidence type="ECO:0000256" key="1">
    <source>
        <dbReference type="ARBA" id="ARBA00022485"/>
    </source>
</evidence>
<dbReference type="PANTHER" id="PTHR11178:SF51">
    <property type="entry name" value="FE_S BIOGENESIS PROTEIN NFUA"/>
    <property type="match status" value="1"/>
</dbReference>
<dbReference type="SUPFAM" id="SSF117916">
    <property type="entry name" value="Fe-S cluster assembly (FSCA) domain-like"/>
    <property type="match status" value="1"/>
</dbReference>
<dbReference type="InterPro" id="IPR035903">
    <property type="entry name" value="HesB-like_dom_sf"/>
</dbReference>
<keyword evidence="4 5" id="KW-0411">Iron-sulfur</keyword>
<dbReference type="Pfam" id="PF01106">
    <property type="entry name" value="NifU"/>
    <property type="match status" value="1"/>
</dbReference>
<evidence type="ECO:0000259" key="7">
    <source>
        <dbReference type="Pfam" id="PF01521"/>
    </source>
</evidence>
<dbReference type="GO" id="GO:0005506">
    <property type="term" value="F:iron ion binding"/>
    <property type="evidence" value="ECO:0007669"/>
    <property type="project" value="InterPro"/>
</dbReference>
<dbReference type="Gene3D" id="2.60.300.12">
    <property type="entry name" value="HesB-like domain"/>
    <property type="match status" value="1"/>
</dbReference>
<reference evidence="8 9" key="1">
    <citation type="submission" date="2018-12" db="EMBL/GenBank/DDBJ databases">
        <authorList>
            <person name="Chong R.A."/>
        </authorList>
    </citation>
    <scope>NUCLEOTIDE SEQUENCE [LARGE SCALE GENOMIC DNA]</scope>
    <source>
        <strain evidence="8 9">Hta</strain>
    </source>
</reference>
<dbReference type="InterPro" id="IPR017726">
    <property type="entry name" value="Fe/S_biogenesis_protein_NfuA"/>
</dbReference>
<dbReference type="Pfam" id="PF01521">
    <property type="entry name" value="Fe-S_biosyn"/>
    <property type="match status" value="1"/>
</dbReference>
<dbReference type="Gene3D" id="3.30.300.130">
    <property type="entry name" value="Fe-S cluster assembly (FSCA)"/>
    <property type="match status" value="1"/>
</dbReference>
<evidence type="ECO:0000313" key="8">
    <source>
        <dbReference type="EMBL" id="QCI21816.1"/>
    </source>
</evidence>
<comment type="similarity">
    <text evidence="5">Belongs to the NfuA family.</text>
</comment>
<gene>
    <name evidence="5" type="primary">nfuA</name>
    <name evidence="8" type="ORF">D9V69_02715</name>
</gene>
<evidence type="ECO:0000256" key="4">
    <source>
        <dbReference type="ARBA" id="ARBA00023014"/>
    </source>
</evidence>
<dbReference type="RefSeq" id="WP_158356784.1">
    <property type="nucleotide sequence ID" value="NZ_CP034873.1"/>
</dbReference>
<feature type="binding site" evidence="5">
    <location>
        <position position="153"/>
    </location>
    <ligand>
        <name>[4Fe-4S] cluster</name>
        <dbReference type="ChEBI" id="CHEBI:49883"/>
    </ligand>
</feature>
<dbReference type="GO" id="GO:0016226">
    <property type="term" value="P:iron-sulfur cluster assembly"/>
    <property type="evidence" value="ECO:0007669"/>
    <property type="project" value="UniProtKB-UniRule"/>
</dbReference>
<dbReference type="InterPro" id="IPR034904">
    <property type="entry name" value="FSCA_dom_sf"/>
</dbReference>
<dbReference type="OrthoDB" id="9785450at2"/>
<sequence length="192" mass="21959">MINVSKNAQKHFQSLLLKEPLGTQIRIFIINPGTPHAECGLSYCLEDEIETSDIQLKYDGFFIYVNKNIISYLKNSEIDLVHDNLGSQLTLKAPYSKFNILKRKFSLLEDKVKYFLHSEINPQLSMHGGSVELIEINSRGIAIIKFQGGCNGCSMIGLTLKETVEKKMLRLFPEIQEVRDETKHLHGKHSFY</sequence>
<dbReference type="InterPro" id="IPR000361">
    <property type="entry name" value="ATAP_core_dom"/>
</dbReference>
<name>A0A4D6XWB1_9GAMM</name>
<accession>A0A4D6XWB1</accession>
<dbReference type="GO" id="GO:0051539">
    <property type="term" value="F:4 iron, 4 sulfur cluster binding"/>
    <property type="evidence" value="ECO:0007669"/>
    <property type="project" value="UniProtKB-UniRule"/>
</dbReference>
<feature type="binding site" evidence="5">
    <location>
        <position position="150"/>
    </location>
    <ligand>
        <name>[4Fe-4S] cluster</name>
        <dbReference type="ChEBI" id="CHEBI:49883"/>
    </ligand>
</feature>
<keyword evidence="3 5" id="KW-0408">Iron</keyword>
<dbReference type="Proteomes" id="UP000298773">
    <property type="component" value="Chromosome"/>
</dbReference>
<reference evidence="8 9" key="2">
    <citation type="submission" date="2019-05" db="EMBL/GenBank/DDBJ databases">
        <title>Genome evolution of the obligate endosymbiont Buchnera aphidicola.</title>
        <authorList>
            <person name="Moran N.A."/>
        </authorList>
    </citation>
    <scope>NUCLEOTIDE SEQUENCE [LARGE SCALE GENOMIC DNA]</scope>
    <source>
        <strain evidence="8 9">Hta</strain>
    </source>
</reference>
<comment type="cofactor">
    <cofactor evidence="5">
        <name>[4Fe-4S] cluster</name>
        <dbReference type="ChEBI" id="CHEBI:49883"/>
    </cofactor>
    <text evidence="5">Binds 1 [4Fe-4S] cluster per subunit. The cluster is presumably bound at the interface of two monomers.</text>
</comment>